<gene>
    <name evidence="3" type="ORF">RclHR1_01420023</name>
</gene>
<feature type="domain" description="MIR" evidence="2">
    <location>
        <begin position="190"/>
        <end position="242"/>
    </location>
</feature>
<dbReference type="EMBL" id="BEXD01000469">
    <property type="protein sequence ID" value="GBB87720.1"/>
    <property type="molecule type" value="Genomic_DNA"/>
</dbReference>
<name>A0A2Z6QBZ6_9GLOM</name>
<dbReference type="SUPFAM" id="SSF82109">
    <property type="entry name" value="MIR domain"/>
    <property type="match status" value="1"/>
</dbReference>
<comment type="caution">
    <text evidence="3">The sequence shown here is derived from an EMBL/GenBank/DDBJ whole genome shotgun (WGS) entry which is preliminary data.</text>
</comment>
<dbReference type="Proteomes" id="UP000247702">
    <property type="component" value="Unassembled WGS sequence"/>
</dbReference>
<keyword evidence="4" id="KW-1185">Reference proteome</keyword>
<dbReference type="SMART" id="SM00472">
    <property type="entry name" value="MIR"/>
    <property type="match status" value="1"/>
</dbReference>
<dbReference type="AlphaFoldDB" id="A0A2Z6QBZ6"/>
<dbReference type="PROSITE" id="PS50919">
    <property type="entry name" value="MIR"/>
    <property type="match status" value="1"/>
</dbReference>
<dbReference type="InterPro" id="IPR016093">
    <property type="entry name" value="MIR_motif"/>
</dbReference>
<reference evidence="3 4" key="1">
    <citation type="submission" date="2017-11" db="EMBL/GenBank/DDBJ databases">
        <title>The genome of Rhizophagus clarus HR1 reveals common genetic basis of auxotrophy among arbuscular mycorrhizal fungi.</title>
        <authorList>
            <person name="Kobayashi Y."/>
        </authorList>
    </citation>
    <scope>NUCLEOTIDE SEQUENCE [LARGE SCALE GENOMIC DNA]</scope>
    <source>
        <strain evidence="3 4">HR1</strain>
    </source>
</reference>
<evidence type="ECO:0000313" key="3">
    <source>
        <dbReference type="EMBL" id="GBB87720.1"/>
    </source>
</evidence>
<evidence type="ECO:0000256" key="1">
    <source>
        <dbReference type="ARBA" id="ARBA00022737"/>
    </source>
</evidence>
<proteinExistence type="predicted"/>
<organism evidence="3 4">
    <name type="scientific">Rhizophagus clarus</name>
    <dbReference type="NCBI Taxonomy" id="94130"/>
    <lineage>
        <taxon>Eukaryota</taxon>
        <taxon>Fungi</taxon>
        <taxon>Fungi incertae sedis</taxon>
        <taxon>Mucoromycota</taxon>
        <taxon>Glomeromycotina</taxon>
        <taxon>Glomeromycetes</taxon>
        <taxon>Glomerales</taxon>
        <taxon>Glomeraceae</taxon>
        <taxon>Rhizophagus</taxon>
    </lineage>
</organism>
<sequence length="383" mass="45036">MLVPTTHEKNSIKSPNLKTLLSKFYKKMDLPKYDGNIFPDEWINIIQKYYYFWKSRYNLETLEYLDFVKSLIDPTITLSTGIDSFEKLRNALKEDISFTVFKNTNKRKLQSLNYDPERKGGDTSKFISTFRKLCYNAEINDIEEQKKYLYKSLPNNHFDYISNEFYNKMKNVKSINELTKEFEDIILEESNLIRNESIVALKHVASGKYLSSINNLCYETGSNDQLVCSEPDPNSLWRIKSNKKGLITYADTFINLQHVRSNKFLGISSYCVVYPYRYKYYRSPSNNTEVNLGKIENNWNLKHSKLENHQGYLKSNDIINLSIKKLYDNNGYSTKNGQIEFLRSHGIRFTVGDAIFHEVICINEKPGENDEWYIELIHEVEIL</sequence>
<dbReference type="InterPro" id="IPR036300">
    <property type="entry name" value="MIR_dom_sf"/>
</dbReference>
<dbReference type="Gene3D" id="2.80.10.50">
    <property type="match status" value="1"/>
</dbReference>
<accession>A0A2Z6QBZ6</accession>
<evidence type="ECO:0000259" key="2">
    <source>
        <dbReference type="PROSITE" id="PS50919"/>
    </source>
</evidence>
<evidence type="ECO:0000313" key="4">
    <source>
        <dbReference type="Proteomes" id="UP000247702"/>
    </source>
</evidence>
<protein>
    <recommendedName>
        <fullName evidence="2">MIR domain-containing protein</fullName>
    </recommendedName>
</protein>
<keyword evidence="1" id="KW-0677">Repeat</keyword>